<gene>
    <name evidence="2" type="ORF">E2C01_047987</name>
</gene>
<sequence>MGPIRVLMTTLEWFCGRVAPSSIHSLSSPYTHLPSLASQGHQHHAPEADGQKNSNAKDTV</sequence>
<proteinExistence type="predicted"/>
<feature type="region of interest" description="Disordered" evidence="1">
    <location>
        <begin position="29"/>
        <end position="60"/>
    </location>
</feature>
<feature type="compositionally biased region" description="Polar residues" evidence="1">
    <location>
        <begin position="51"/>
        <end position="60"/>
    </location>
</feature>
<dbReference type="EMBL" id="VSRR010012091">
    <property type="protein sequence ID" value="MPC54080.1"/>
    <property type="molecule type" value="Genomic_DNA"/>
</dbReference>
<name>A0A5B7G1Y7_PORTR</name>
<keyword evidence="3" id="KW-1185">Reference proteome</keyword>
<dbReference type="AlphaFoldDB" id="A0A5B7G1Y7"/>
<dbReference type="Proteomes" id="UP000324222">
    <property type="component" value="Unassembled WGS sequence"/>
</dbReference>
<feature type="compositionally biased region" description="Polar residues" evidence="1">
    <location>
        <begin position="29"/>
        <end position="40"/>
    </location>
</feature>
<comment type="caution">
    <text evidence="2">The sequence shown here is derived from an EMBL/GenBank/DDBJ whole genome shotgun (WGS) entry which is preliminary data.</text>
</comment>
<protein>
    <submittedName>
        <fullName evidence="2">Uncharacterized protein</fullName>
    </submittedName>
</protein>
<reference evidence="2 3" key="1">
    <citation type="submission" date="2019-05" db="EMBL/GenBank/DDBJ databases">
        <title>Another draft genome of Portunus trituberculatus and its Hox gene families provides insights of decapod evolution.</title>
        <authorList>
            <person name="Jeong J.-H."/>
            <person name="Song I."/>
            <person name="Kim S."/>
            <person name="Choi T."/>
            <person name="Kim D."/>
            <person name="Ryu S."/>
            <person name="Kim W."/>
        </authorList>
    </citation>
    <scope>NUCLEOTIDE SEQUENCE [LARGE SCALE GENOMIC DNA]</scope>
    <source>
        <tissue evidence="2">Muscle</tissue>
    </source>
</reference>
<organism evidence="2 3">
    <name type="scientific">Portunus trituberculatus</name>
    <name type="common">Swimming crab</name>
    <name type="synonym">Neptunus trituberculatus</name>
    <dbReference type="NCBI Taxonomy" id="210409"/>
    <lineage>
        <taxon>Eukaryota</taxon>
        <taxon>Metazoa</taxon>
        <taxon>Ecdysozoa</taxon>
        <taxon>Arthropoda</taxon>
        <taxon>Crustacea</taxon>
        <taxon>Multicrustacea</taxon>
        <taxon>Malacostraca</taxon>
        <taxon>Eumalacostraca</taxon>
        <taxon>Eucarida</taxon>
        <taxon>Decapoda</taxon>
        <taxon>Pleocyemata</taxon>
        <taxon>Brachyura</taxon>
        <taxon>Eubrachyura</taxon>
        <taxon>Portunoidea</taxon>
        <taxon>Portunidae</taxon>
        <taxon>Portuninae</taxon>
        <taxon>Portunus</taxon>
    </lineage>
</organism>
<evidence type="ECO:0000313" key="2">
    <source>
        <dbReference type="EMBL" id="MPC54080.1"/>
    </source>
</evidence>
<accession>A0A5B7G1Y7</accession>
<evidence type="ECO:0000313" key="3">
    <source>
        <dbReference type="Proteomes" id="UP000324222"/>
    </source>
</evidence>
<evidence type="ECO:0000256" key="1">
    <source>
        <dbReference type="SAM" id="MobiDB-lite"/>
    </source>
</evidence>